<keyword evidence="4" id="KW-1185">Reference proteome</keyword>
<feature type="signal peptide" evidence="2">
    <location>
        <begin position="1"/>
        <end position="24"/>
    </location>
</feature>
<dbReference type="PANTHER" id="PTHR42928:SF5">
    <property type="entry name" value="BLR1237 PROTEIN"/>
    <property type="match status" value="1"/>
</dbReference>
<protein>
    <submittedName>
        <fullName evidence="3">Tripartite tricarboxylate transporter substrate binding protein</fullName>
    </submittedName>
</protein>
<dbReference type="Gene3D" id="3.40.190.150">
    <property type="entry name" value="Bordetella uptake gene, domain 1"/>
    <property type="match status" value="1"/>
</dbReference>
<dbReference type="Gene3D" id="3.40.190.10">
    <property type="entry name" value="Periplasmic binding protein-like II"/>
    <property type="match status" value="1"/>
</dbReference>
<accession>A0ABY5HGI4</accession>
<dbReference type="PANTHER" id="PTHR42928">
    <property type="entry name" value="TRICARBOXYLATE-BINDING PROTEIN"/>
    <property type="match status" value="1"/>
</dbReference>
<name>A0ABY5HGI4_9GAMM</name>
<dbReference type="InterPro" id="IPR005064">
    <property type="entry name" value="BUG"/>
</dbReference>
<sequence>MKIKTTLAALALTLGAVISAPSMAAYPEKPITLVCWSSSGSGHDLMARYIAKLGEKHLGQPIVVVNKKGGKGKVAMSYVLNQEADGHVIMTNTRSMTNRLKKTGDSIAIDSFKYVSRVVKDPFVIAVNKDSKFNTITDLVAFARQNPNKVQIGGYSTKSVDEELVKELEAKAGIDLNYIPYKGGKEPVVAVLGGHIDVAIANPSEMLANFEAGKLKVLGVASSDRFSPFDEAATLTEQGYPIVTEHWRGIMASKDVPDEVVAKLNDMIQKVMAEPEFKKFLASANMYDGYLAGDAFGELVVSQTKN</sequence>
<evidence type="ECO:0000313" key="4">
    <source>
        <dbReference type="Proteomes" id="UP001058461"/>
    </source>
</evidence>
<dbReference type="SUPFAM" id="SSF53850">
    <property type="entry name" value="Periplasmic binding protein-like II"/>
    <property type="match status" value="1"/>
</dbReference>
<organism evidence="3 4">
    <name type="scientific">Marinobacterium rhizophilum</name>
    <dbReference type="NCBI Taxonomy" id="420402"/>
    <lineage>
        <taxon>Bacteria</taxon>
        <taxon>Pseudomonadati</taxon>
        <taxon>Pseudomonadota</taxon>
        <taxon>Gammaproteobacteria</taxon>
        <taxon>Oceanospirillales</taxon>
        <taxon>Oceanospirillaceae</taxon>
        <taxon>Marinobacterium</taxon>
    </lineage>
</organism>
<evidence type="ECO:0000256" key="1">
    <source>
        <dbReference type="ARBA" id="ARBA00006987"/>
    </source>
</evidence>
<feature type="chain" id="PRO_5045386131" evidence="2">
    <location>
        <begin position="25"/>
        <end position="306"/>
    </location>
</feature>
<comment type="similarity">
    <text evidence="1">Belongs to the UPF0065 (bug) family.</text>
</comment>
<gene>
    <name evidence="3" type="ORF">KDW95_19380</name>
</gene>
<reference evidence="3" key="1">
    <citation type="submission" date="2021-04" db="EMBL/GenBank/DDBJ databases">
        <title>Oceanospirillales bacteria with DddD are important DMSP degraders in coastal seawater.</title>
        <authorList>
            <person name="Liu J."/>
        </authorList>
    </citation>
    <scope>NUCLEOTIDE SEQUENCE</scope>
    <source>
        <strain evidence="3">D13-1</strain>
    </source>
</reference>
<dbReference type="Pfam" id="PF03401">
    <property type="entry name" value="TctC"/>
    <property type="match status" value="1"/>
</dbReference>
<dbReference type="PIRSF" id="PIRSF017082">
    <property type="entry name" value="YflP"/>
    <property type="match status" value="1"/>
</dbReference>
<proteinExistence type="inferred from homology"/>
<dbReference type="EMBL" id="CP073347">
    <property type="protein sequence ID" value="UTW11395.1"/>
    <property type="molecule type" value="Genomic_DNA"/>
</dbReference>
<dbReference type="RefSeq" id="WP_255853435.1">
    <property type="nucleotide sequence ID" value="NZ_CP073347.1"/>
</dbReference>
<evidence type="ECO:0000256" key="2">
    <source>
        <dbReference type="SAM" id="SignalP"/>
    </source>
</evidence>
<dbReference type="Proteomes" id="UP001058461">
    <property type="component" value="Chromosome"/>
</dbReference>
<dbReference type="InterPro" id="IPR042100">
    <property type="entry name" value="Bug_dom1"/>
</dbReference>
<dbReference type="CDD" id="cd07012">
    <property type="entry name" value="PBP2_Bug_TTT"/>
    <property type="match status" value="1"/>
</dbReference>
<keyword evidence="2" id="KW-0732">Signal</keyword>
<evidence type="ECO:0000313" key="3">
    <source>
        <dbReference type="EMBL" id="UTW11395.1"/>
    </source>
</evidence>